<feature type="region of interest" description="Disordered" evidence="1">
    <location>
        <begin position="52"/>
        <end position="81"/>
    </location>
</feature>
<keyword evidence="2" id="KW-0732">Signal</keyword>
<sequence>MFFKPSSFQQKELFILCFIGCTYCVPLKMSPDTEEKLLNKITNLLDSKSAHKELPLDPSSYGNPMHTKAQPQDSSSVLKSSAVKNTNDEPYLNLNSQESLYSEAVQKMFRYAKTPIVEEKEHQISPQTSDEQLSMETFNRGKSLAMLITGSDKSSAEEKTEKPEILMTSIQPVTHLMNTTQSMIFTSKTTNHSLDVKQSAGSKFLASMSPEEFLKRLKKHLEISKSNLRILKKNFHDFLKEKEKLFRMNQKVTQEHPHPSKEIDMSIIRTNPNGFQSSFVQDTRSSVAFPTVNYPQPISQICPKDCPVNMIHIEHHHHGNSPVPCICENDNLFMDNIREESSITSISGGKKELIPKSVSKLTPLQTDPKVDEGSEDIVQRSNSAKMTMEDMKCSSPETCCPTTCAPTCSTTCSTTMASNTGPQCPACLCLEDSQFPDQP</sequence>
<feature type="chain" id="PRO_5034848731" evidence="2">
    <location>
        <begin position="25"/>
        <end position="439"/>
    </location>
</feature>
<evidence type="ECO:0000313" key="3">
    <source>
        <dbReference type="EMBL" id="CAG6781993.1"/>
    </source>
</evidence>
<reference evidence="3" key="1">
    <citation type="submission" date="2021-05" db="EMBL/GenBank/DDBJ databases">
        <authorList>
            <person name="Alioto T."/>
            <person name="Alioto T."/>
            <person name="Gomez Garrido J."/>
        </authorList>
    </citation>
    <scope>NUCLEOTIDE SEQUENCE</scope>
</reference>
<feature type="signal peptide" evidence="2">
    <location>
        <begin position="1"/>
        <end position="24"/>
    </location>
</feature>
<feature type="compositionally biased region" description="Polar residues" evidence="1">
    <location>
        <begin position="69"/>
        <end position="81"/>
    </location>
</feature>
<organism evidence="3">
    <name type="scientific">Cacopsylla melanoneura</name>
    <dbReference type="NCBI Taxonomy" id="428564"/>
    <lineage>
        <taxon>Eukaryota</taxon>
        <taxon>Metazoa</taxon>
        <taxon>Ecdysozoa</taxon>
        <taxon>Arthropoda</taxon>
        <taxon>Hexapoda</taxon>
        <taxon>Insecta</taxon>
        <taxon>Pterygota</taxon>
        <taxon>Neoptera</taxon>
        <taxon>Paraneoptera</taxon>
        <taxon>Hemiptera</taxon>
        <taxon>Sternorrhyncha</taxon>
        <taxon>Psylloidea</taxon>
        <taxon>Psyllidae</taxon>
        <taxon>Psyllinae</taxon>
        <taxon>Cacopsylla</taxon>
    </lineage>
</organism>
<proteinExistence type="predicted"/>
<protein>
    <submittedName>
        <fullName evidence="3">Uncharacterized protein</fullName>
    </submittedName>
</protein>
<accession>A0A8D9F8Y1</accession>
<name>A0A8D9F8Y1_9HEMI</name>
<evidence type="ECO:0000256" key="2">
    <source>
        <dbReference type="SAM" id="SignalP"/>
    </source>
</evidence>
<dbReference type="EMBL" id="HBUF01625518">
    <property type="protein sequence ID" value="CAG6781993.1"/>
    <property type="molecule type" value="Transcribed_RNA"/>
</dbReference>
<dbReference type="AlphaFoldDB" id="A0A8D9F8Y1"/>
<evidence type="ECO:0000256" key="1">
    <source>
        <dbReference type="SAM" id="MobiDB-lite"/>
    </source>
</evidence>